<dbReference type="EMBL" id="CP023747">
    <property type="protein sequence ID" value="QEV37218.1"/>
    <property type="molecule type" value="Genomic_DNA"/>
</dbReference>
<evidence type="ECO:0000259" key="4">
    <source>
        <dbReference type="Pfam" id="PF22725"/>
    </source>
</evidence>
<dbReference type="SUPFAM" id="SSF51735">
    <property type="entry name" value="NAD(P)-binding Rossmann-fold domains"/>
    <property type="match status" value="1"/>
</dbReference>
<evidence type="ECO:0000256" key="2">
    <source>
        <dbReference type="ARBA" id="ARBA00023002"/>
    </source>
</evidence>
<dbReference type="Pfam" id="PF01408">
    <property type="entry name" value="GFO_IDH_MocA"/>
    <property type="match status" value="1"/>
</dbReference>
<keyword evidence="2" id="KW-0560">Oxidoreductase</keyword>
<comment type="similarity">
    <text evidence="1">Belongs to the Gfo/Idh/MocA family.</text>
</comment>
<sequence length="336" mass="36482">MTWGIGLIGATGIAVRAVIAPSRGRRDIAVRAVAALDRDRATAFGQRHGVRALPHYEDVVAAEDIDIVYISLHNSAHARWAQRAASAGKTVLVEKPLCLSLAECDALRDAERLHGGRTLEALPTLRHPWHGVVRHMLDAGRFGRLHGVRSRFAFQVPAPGGYRLRPELGGGIFLDSASYWLQALQDTVGLPPSGGIGTAQCTELRGVDHAFEAELPLLGEAKAVLSCSFSAHHTAEHVFEFDEAHVRVRGVLLPTAGAVPLNVAVRTTTGHTEITRTEPVSYYERQLDRVADLMSGRAGHWGAQLAAARPRIATMEGIHRTARREVRAGVFDMEHT</sequence>
<reference evidence="5 6" key="1">
    <citation type="submission" date="2017-09" db="EMBL/GenBank/DDBJ databases">
        <title>Streptomyces genome completion.</title>
        <authorList>
            <person name="Lee N."/>
            <person name="Cho B.-K."/>
        </authorList>
    </citation>
    <scope>NUCLEOTIDE SEQUENCE [LARGE SCALE GENOMIC DNA]</scope>
    <source>
        <strain evidence="5 6">ATCC 14899</strain>
    </source>
</reference>
<dbReference type="InterPro" id="IPR050984">
    <property type="entry name" value="Gfo/Idh/MocA_domain"/>
</dbReference>
<dbReference type="AlphaFoldDB" id="A0A5P2VV05"/>
<dbReference type="KEGG" id="snq:CP978_00140"/>
<dbReference type="Gene3D" id="3.40.50.720">
    <property type="entry name" value="NAD(P)-binding Rossmann-like Domain"/>
    <property type="match status" value="1"/>
</dbReference>
<dbReference type="Gene3D" id="3.30.360.10">
    <property type="entry name" value="Dihydrodipicolinate Reductase, domain 2"/>
    <property type="match status" value="1"/>
</dbReference>
<dbReference type="RefSeq" id="WP_150478084.1">
    <property type="nucleotide sequence ID" value="NZ_CP023747.1"/>
</dbReference>
<dbReference type="GO" id="GO:0016491">
    <property type="term" value="F:oxidoreductase activity"/>
    <property type="evidence" value="ECO:0007669"/>
    <property type="project" value="UniProtKB-KW"/>
</dbReference>
<name>A0A5P2VV05_9ACTN</name>
<dbReference type="InterPro" id="IPR055170">
    <property type="entry name" value="GFO_IDH_MocA-like_dom"/>
</dbReference>
<dbReference type="Proteomes" id="UP000325763">
    <property type="component" value="Chromosome"/>
</dbReference>
<protein>
    <submittedName>
        <fullName evidence="5">Gfo/Idh/MocA family oxidoreductase</fullName>
    </submittedName>
</protein>
<dbReference type="InterPro" id="IPR036291">
    <property type="entry name" value="NAD(P)-bd_dom_sf"/>
</dbReference>
<evidence type="ECO:0000313" key="5">
    <source>
        <dbReference type="EMBL" id="QEV37218.1"/>
    </source>
</evidence>
<evidence type="ECO:0000313" key="6">
    <source>
        <dbReference type="Proteomes" id="UP000325763"/>
    </source>
</evidence>
<dbReference type="InterPro" id="IPR000683">
    <property type="entry name" value="Gfo/Idh/MocA-like_OxRdtase_N"/>
</dbReference>
<evidence type="ECO:0000256" key="1">
    <source>
        <dbReference type="ARBA" id="ARBA00010928"/>
    </source>
</evidence>
<feature type="domain" description="GFO/IDH/MocA-like oxidoreductase" evidence="4">
    <location>
        <begin position="133"/>
        <end position="240"/>
    </location>
</feature>
<dbReference type="Pfam" id="PF22725">
    <property type="entry name" value="GFO_IDH_MocA_C3"/>
    <property type="match status" value="1"/>
</dbReference>
<dbReference type="SUPFAM" id="SSF55347">
    <property type="entry name" value="Glyceraldehyde-3-phosphate dehydrogenase-like, C-terminal domain"/>
    <property type="match status" value="1"/>
</dbReference>
<gene>
    <name evidence="5" type="ORF">CP978_00140</name>
</gene>
<dbReference type="PANTHER" id="PTHR22604">
    <property type="entry name" value="OXIDOREDUCTASES"/>
    <property type="match status" value="1"/>
</dbReference>
<proteinExistence type="inferred from homology"/>
<dbReference type="PANTHER" id="PTHR22604:SF105">
    <property type="entry name" value="TRANS-1,2-DIHYDROBENZENE-1,2-DIOL DEHYDROGENASE"/>
    <property type="match status" value="1"/>
</dbReference>
<accession>A0A5P2VV05</accession>
<evidence type="ECO:0000259" key="3">
    <source>
        <dbReference type="Pfam" id="PF01408"/>
    </source>
</evidence>
<organism evidence="5 6">
    <name type="scientific">Streptomyces nodosus</name>
    <dbReference type="NCBI Taxonomy" id="40318"/>
    <lineage>
        <taxon>Bacteria</taxon>
        <taxon>Bacillati</taxon>
        <taxon>Actinomycetota</taxon>
        <taxon>Actinomycetes</taxon>
        <taxon>Kitasatosporales</taxon>
        <taxon>Streptomycetaceae</taxon>
        <taxon>Streptomyces</taxon>
    </lineage>
</organism>
<feature type="domain" description="Gfo/Idh/MocA-like oxidoreductase N-terminal" evidence="3">
    <location>
        <begin position="5"/>
        <end position="115"/>
    </location>
</feature>
<dbReference type="GO" id="GO:0000166">
    <property type="term" value="F:nucleotide binding"/>
    <property type="evidence" value="ECO:0007669"/>
    <property type="project" value="InterPro"/>
</dbReference>